<dbReference type="AlphaFoldDB" id="A0A5N6Q666"/>
<dbReference type="Pfam" id="PF10539">
    <property type="entry name" value="Dev_Cell_Death"/>
    <property type="match status" value="1"/>
</dbReference>
<sequence>MGGRKQKKKINLDWATKEVSVTSNYSVTARNLRKSDLGAVIFGTTHHTIDECLSRQLFGLPEGHYSYIKNIKQGLVLFLFNYSDRKLHGIFQAAGPGQMNIDRYAWVADGDDTGYTKFPAQVKICVKSLCHPLSEEQFQPVIAPNYYESKHFHFELDHEQTKQLVSLFTSSPLNSVISTKWSNFYVSLLAMPKRQECKAPVSAQLANPSHALTENLNQTLKVSYASALGKTTSSVSSSQLVGKWSALFTSESSCETSQPVGNSRTAFAYDQTSEAWDELPMNQEYENKSDFQEADTWEGTWEESQWVATSADEAVCDQTWLSDLNPQANTVTVKPDIMQGNTCEESQHIATGTCEVEHGQTSSLIGQNHTEPPSSLQKPLDENPVFSPSYVKNIESVVEKNHEEGDILASNTSVEISTNLQQLVAKLMQDIEVMKGTQLKQIVKNNRLEQELDASKLEIEQLANRVSFLESELQAIVDPAEVDNHLPNKFMAKLTDSVFIVGGHDGSSWLQALDSYFPARDVKISRSPMNSVKRYASAATLNGELYHFGGDGLHTVESFNPTNNQWNIRPPLYWKNISVAGASIEDKIFVVGGANGPHCSSEVEYLDLIVGRWLPARSMQSKRLAPAAAELNNVLYVTGGYDGASYLSSVERFDPREKLWYKIPNMNTRKGCHSMVVLNEKLYTVGGFNEDGFLATLEYLDIRMGAWIKAEPMNVARGNCGAFVLEGKMYTIGGRKENDEVLDIVECYKEGSGWKVDADLKAIGKRSHFSAIVI</sequence>
<dbReference type="Gene3D" id="2.120.10.80">
    <property type="entry name" value="Kelch-type beta propeller"/>
    <property type="match status" value="2"/>
</dbReference>
<gene>
    <name evidence="4" type="ORF">E3N88_03301</name>
</gene>
<dbReference type="InterPro" id="IPR044832">
    <property type="entry name" value="NRP-like"/>
</dbReference>
<feature type="compositionally biased region" description="Polar residues" evidence="2">
    <location>
        <begin position="359"/>
        <end position="377"/>
    </location>
</feature>
<dbReference type="SUPFAM" id="SSF117281">
    <property type="entry name" value="Kelch motif"/>
    <property type="match status" value="1"/>
</dbReference>
<reference evidence="4 5" key="1">
    <citation type="submission" date="2019-05" db="EMBL/GenBank/DDBJ databases">
        <title>Mikania micrantha, genome provides insights into the molecular mechanism of rapid growth.</title>
        <authorList>
            <person name="Liu B."/>
        </authorList>
    </citation>
    <scope>NUCLEOTIDE SEQUENCE [LARGE SCALE GENOMIC DNA]</scope>
    <source>
        <strain evidence="4">NLD-2019</strain>
        <tissue evidence="4">Leaf</tissue>
    </source>
</reference>
<name>A0A5N6Q666_9ASTR</name>
<dbReference type="PANTHER" id="PTHR46034:SF23">
    <property type="entry name" value="DCD (DEVELOPMENT AND CELL DEATH) DOMAIN PROTEIN"/>
    <property type="match status" value="1"/>
</dbReference>
<feature type="region of interest" description="Disordered" evidence="2">
    <location>
        <begin position="359"/>
        <end position="381"/>
    </location>
</feature>
<comment type="caution">
    <text evidence="4">The sequence shown here is derived from an EMBL/GenBank/DDBJ whole genome shotgun (WGS) entry which is preliminary data.</text>
</comment>
<dbReference type="SMART" id="SM00612">
    <property type="entry name" value="Kelch"/>
    <property type="match status" value="5"/>
</dbReference>
<feature type="domain" description="DCD" evidence="3">
    <location>
        <begin position="35"/>
        <end position="170"/>
    </location>
</feature>
<dbReference type="InterPro" id="IPR013989">
    <property type="entry name" value="Dev_and_cell_death_domain"/>
</dbReference>
<feature type="coiled-coil region" evidence="1">
    <location>
        <begin position="445"/>
        <end position="472"/>
    </location>
</feature>
<dbReference type="SMART" id="SM00767">
    <property type="entry name" value="DCD"/>
    <property type="match status" value="1"/>
</dbReference>
<evidence type="ECO:0000256" key="1">
    <source>
        <dbReference type="SAM" id="Coils"/>
    </source>
</evidence>
<protein>
    <recommendedName>
        <fullName evidence="3">DCD domain-containing protein</fullName>
    </recommendedName>
</protein>
<accession>A0A5N6Q666</accession>
<dbReference type="PANTHER" id="PTHR46034">
    <property type="match status" value="1"/>
</dbReference>
<dbReference type="Pfam" id="PF24681">
    <property type="entry name" value="Kelch_KLHDC2_KLHL20_DRC7"/>
    <property type="match status" value="1"/>
</dbReference>
<evidence type="ECO:0000259" key="3">
    <source>
        <dbReference type="PROSITE" id="PS51222"/>
    </source>
</evidence>
<dbReference type="InterPro" id="IPR006652">
    <property type="entry name" value="Kelch_1"/>
</dbReference>
<dbReference type="EMBL" id="SZYD01000001">
    <property type="protein sequence ID" value="KAD7480165.1"/>
    <property type="molecule type" value="Genomic_DNA"/>
</dbReference>
<dbReference type="Pfam" id="PF01344">
    <property type="entry name" value="Kelch_1"/>
    <property type="match status" value="1"/>
</dbReference>
<dbReference type="OrthoDB" id="45365at2759"/>
<evidence type="ECO:0000313" key="5">
    <source>
        <dbReference type="Proteomes" id="UP000326396"/>
    </source>
</evidence>
<proteinExistence type="predicted"/>
<keyword evidence="1" id="KW-0175">Coiled coil</keyword>
<dbReference type="GO" id="GO:0034976">
    <property type="term" value="P:response to endoplasmic reticulum stress"/>
    <property type="evidence" value="ECO:0007669"/>
    <property type="project" value="InterPro"/>
</dbReference>
<dbReference type="PROSITE" id="PS51222">
    <property type="entry name" value="DCD"/>
    <property type="match status" value="1"/>
</dbReference>
<evidence type="ECO:0000256" key="2">
    <source>
        <dbReference type="SAM" id="MobiDB-lite"/>
    </source>
</evidence>
<organism evidence="4 5">
    <name type="scientific">Mikania micrantha</name>
    <name type="common">bitter vine</name>
    <dbReference type="NCBI Taxonomy" id="192012"/>
    <lineage>
        <taxon>Eukaryota</taxon>
        <taxon>Viridiplantae</taxon>
        <taxon>Streptophyta</taxon>
        <taxon>Embryophyta</taxon>
        <taxon>Tracheophyta</taxon>
        <taxon>Spermatophyta</taxon>
        <taxon>Magnoliopsida</taxon>
        <taxon>eudicotyledons</taxon>
        <taxon>Gunneridae</taxon>
        <taxon>Pentapetalae</taxon>
        <taxon>asterids</taxon>
        <taxon>campanulids</taxon>
        <taxon>Asterales</taxon>
        <taxon>Asteraceae</taxon>
        <taxon>Asteroideae</taxon>
        <taxon>Heliantheae alliance</taxon>
        <taxon>Eupatorieae</taxon>
        <taxon>Mikania</taxon>
    </lineage>
</organism>
<keyword evidence="5" id="KW-1185">Reference proteome</keyword>
<dbReference type="InterPro" id="IPR015915">
    <property type="entry name" value="Kelch-typ_b-propeller"/>
</dbReference>
<evidence type="ECO:0000313" key="4">
    <source>
        <dbReference type="EMBL" id="KAD7480165.1"/>
    </source>
</evidence>
<dbReference type="Proteomes" id="UP000326396">
    <property type="component" value="Linkage Group LG1"/>
</dbReference>